<dbReference type="Pfam" id="PF08245">
    <property type="entry name" value="Mur_ligase_M"/>
    <property type="match status" value="1"/>
</dbReference>
<feature type="domain" description="Mur ligase C-terminal" evidence="9">
    <location>
        <begin position="358"/>
        <end position="478"/>
    </location>
</feature>
<dbReference type="InterPro" id="IPR036615">
    <property type="entry name" value="Mur_ligase_C_dom_sf"/>
</dbReference>
<keyword evidence="6 7" id="KW-0067">ATP-binding</keyword>
<comment type="subcellular location">
    <subcellularLocation>
        <location evidence="1 7 8">Cytoplasm</location>
    </subcellularLocation>
</comment>
<evidence type="ECO:0000313" key="12">
    <source>
        <dbReference type="Proteomes" id="UP000176451"/>
    </source>
</evidence>
<keyword evidence="5 7" id="KW-0547">Nucleotide-binding</keyword>
<evidence type="ECO:0000313" key="11">
    <source>
        <dbReference type="EMBL" id="OGD65820.1"/>
    </source>
</evidence>
<comment type="pathway">
    <text evidence="2 7 8">Cell wall biogenesis; peptidoglycan biosynthesis.</text>
</comment>
<comment type="catalytic activity">
    <reaction evidence="7 8">
        <text>UDP-N-acetyl-alpha-D-muramoyl-L-alanine + D-glutamate + ATP = UDP-N-acetyl-alpha-D-muramoyl-L-alanyl-D-glutamate + ADP + phosphate + H(+)</text>
        <dbReference type="Rhea" id="RHEA:16429"/>
        <dbReference type="ChEBI" id="CHEBI:15378"/>
        <dbReference type="ChEBI" id="CHEBI:29986"/>
        <dbReference type="ChEBI" id="CHEBI:30616"/>
        <dbReference type="ChEBI" id="CHEBI:43474"/>
        <dbReference type="ChEBI" id="CHEBI:83898"/>
        <dbReference type="ChEBI" id="CHEBI:83900"/>
        <dbReference type="ChEBI" id="CHEBI:456216"/>
        <dbReference type="EC" id="6.3.2.9"/>
    </reaction>
</comment>
<dbReference type="Gene3D" id="3.40.50.720">
    <property type="entry name" value="NAD(P)-binding Rossmann-like Domain"/>
    <property type="match status" value="1"/>
</dbReference>
<evidence type="ECO:0000259" key="10">
    <source>
        <dbReference type="Pfam" id="PF08245"/>
    </source>
</evidence>
<evidence type="ECO:0000256" key="4">
    <source>
        <dbReference type="ARBA" id="ARBA00022598"/>
    </source>
</evidence>
<dbReference type="InterPro" id="IPR013221">
    <property type="entry name" value="Mur_ligase_cen"/>
</dbReference>
<comment type="caution">
    <text evidence="11">The sequence shown here is derived from an EMBL/GenBank/DDBJ whole genome shotgun (WGS) entry which is preliminary data.</text>
</comment>
<dbReference type="GO" id="GO:0008764">
    <property type="term" value="F:UDP-N-acetylmuramoylalanine-D-glutamate ligase activity"/>
    <property type="evidence" value="ECO:0007669"/>
    <property type="project" value="UniProtKB-UniRule"/>
</dbReference>
<dbReference type="PANTHER" id="PTHR43692">
    <property type="entry name" value="UDP-N-ACETYLMURAMOYLALANINE--D-GLUTAMATE LIGASE"/>
    <property type="match status" value="1"/>
</dbReference>
<dbReference type="InterPro" id="IPR005762">
    <property type="entry name" value="MurD"/>
</dbReference>
<keyword evidence="7 8" id="KW-0131">Cell cycle</keyword>
<evidence type="ECO:0000256" key="5">
    <source>
        <dbReference type="ARBA" id="ARBA00022741"/>
    </source>
</evidence>
<keyword evidence="3 7" id="KW-0963">Cytoplasm</keyword>
<organism evidence="11 12">
    <name type="scientific">Candidatus Berkelbacteria bacterium RIFCSPHIGHO2_12_FULL_36_9</name>
    <dbReference type="NCBI Taxonomy" id="1797469"/>
    <lineage>
        <taxon>Bacteria</taxon>
        <taxon>Candidatus Berkelbacteria</taxon>
    </lineage>
</organism>
<dbReference type="InterPro" id="IPR036565">
    <property type="entry name" value="Mur-like_cat_sf"/>
</dbReference>
<dbReference type="GO" id="GO:0009252">
    <property type="term" value="P:peptidoglycan biosynthetic process"/>
    <property type="evidence" value="ECO:0007669"/>
    <property type="project" value="UniProtKB-UniRule"/>
</dbReference>
<dbReference type="GO" id="GO:0051301">
    <property type="term" value="P:cell division"/>
    <property type="evidence" value="ECO:0007669"/>
    <property type="project" value="UniProtKB-KW"/>
</dbReference>
<dbReference type="NCBIfam" id="TIGR01087">
    <property type="entry name" value="murD"/>
    <property type="match status" value="1"/>
</dbReference>
<dbReference type="EMBL" id="MEZV01000051">
    <property type="protein sequence ID" value="OGD65820.1"/>
    <property type="molecule type" value="Genomic_DNA"/>
</dbReference>
<dbReference type="GO" id="GO:0071555">
    <property type="term" value="P:cell wall organization"/>
    <property type="evidence" value="ECO:0007669"/>
    <property type="project" value="UniProtKB-KW"/>
</dbReference>
<keyword evidence="7 8" id="KW-0961">Cell wall biogenesis/degradation</keyword>
<dbReference type="Proteomes" id="UP000176451">
    <property type="component" value="Unassembled WGS sequence"/>
</dbReference>
<keyword evidence="7 8" id="KW-0132">Cell division</keyword>
<evidence type="ECO:0000256" key="7">
    <source>
        <dbReference type="HAMAP-Rule" id="MF_00639"/>
    </source>
</evidence>
<sequence>MKNTDFRDKKIGILGFGIENQALLEWLVKHGAKNITICDQNSKIQDTRYKKFPISNFQFPNKSQISNNEFQIKYQLGENYLRNLEQFDIVFRTPGISYLMPEIQKAKKAGVNISSQIKLFMDLCSCKTIGVTGTKGKGTTSTLIYEILRNTLARQPQKDVRCSHAFLAGNIGNPPIEFLDKLTKDDIVILELSSFQLHDLEKSPNIAVVLDIKSDHLDYHKDEEEYIRAKENIVRYQSKNDSAVINLDYLTSFKFAALSPTDNDYYFSRKKSVDLGAYVEWTQIGPSTGLRAGKDAYFGKIILRTNEDEYEICKTYDVTLRGKHNLENICAAVTASYLAGADIGAIKKTVPKFKGLKHRLEFVGEVNGVKFYNDSFSTTPDTTIAAIKSFSEPIILVVGGSEKGADYTNLGREISKSSVKTLITIGTTGPKIIKTFKHLNNLTIKQLKIIQNCRNMREIINTAVSESNPGDVVLLSPASASFDMFKNYKDRGNQFKAAVAAIKR</sequence>
<gene>
    <name evidence="7" type="primary">murD</name>
    <name evidence="11" type="ORF">A3F08_01900</name>
</gene>
<dbReference type="Pfam" id="PF02875">
    <property type="entry name" value="Mur_ligase_C"/>
    <property type="match status" value="1"/>
</dbReference>
<dbReference type="HAMAP" id="MF_00639">
    <property type="entry name" value="MurD"/>
    <property type="match status" value="1"/>
</dbReference>
<evidence type="ECO:0000256" key="6">
    <source>
        <dbReference type="ARBA" id="ARBA00022840"/>
    </source>
</evidence>
<accession>A0A1F5EEU5</accession>
<reference evidence="11 12" key="1">
    <citation type="journal article" date="2016" name="Nat. Commun.">
        <title>Thousands of microbial genomes shed light on interconnected biogeochemical processes in an aquifer system.</title>
        <authorList>
            <person name="Anantharaman K."/>
            <person name="Brown C.T."/>
            <person name="Hug L.A."/>
            <person name="Sharon I."/>
            <person name="Castelle C.J."/>
            <person name="Probst A.J."/>
            <person name="Thomas B.C."/>
            <person name="Singh A."/>
            <person name="Wilkins M.J."/>
            <person name="Karaoz U."/>
            <person name="Brodie E.L."/>
            <person name="Williams K.H."/>
            <person name="Hubbard S.S."/>
            <person name="Banfield J.F."/>
        </authorList>
    </citation>
    <scope>NUCLEOTIDE SEQUENCE [LARGE SCALE GENOMIC DNA]</scope>
</reference>
<dbReference type="Gene3D" id="3.90.190.20">
    <property type="entry name" value="Mur ligase, C-terminal domain"/>
    <property type="match status" value="1"/>
</dbReference>
<dbReference type="Gene3D" id="3.40.1190.10">
    <property type="entry name" value="Mur-like, catalytic domain"/>
    <property type="match status" value="1"/>
</dbReference>
<dbReference type="STRING" id="1797469.A3F08_01900"/>
<evidence type="ECO:0000259" key="9">
    <source>
        <dbReference type="Pfam" id="PF02875"/>
    </source>
</evidence>
<comment type="similarity">
    <text evidence="7">Belongs to the MurCDEF family.</text>
</comment>
<evidence type="ECO:0000256" key="8">
    <source>
        <dbReference type="RuleBase" id="RU003664"/>
    </source>
</evidence>
<evidence type="ECO:0000256" key="3">
    <source>
        <dbReference type="ARBA" id="ARBA00022490"/>
    </source>
</evidence>
<dbReference type="AlphaFoldDB" id="A0A1F5EEU5"/>
<dbReference type="GO" id="GO:0005737">
    <property type="term" value="C:cytoplasm"/>
    <property type="evidence" value="ECO:0007669"/>
    <property type="project" value="UniProtKB-SubCell"/>
</dbReference>
<feature type="binding site" evidence="7">
    <location>
        <begin position="133"/>
        <end position="139"/>
    </location>
    <ligand>
        <name>ATP</name>
        <dbReference type="ChEBI" id="CHEBI:30616"/>
    </ligand>
</feature>
<dbReference type="PANTHER" id="PTHR43692:SF1">
    <property type="entry name" value="UDP-N-ACETYLMURAMOYLALANINE--D-GLUTAMATE LIGASE"/>
    <property type="match status" value="1"/>
</dbReference>
<dbReference type="SUPFAM" id="SSF51984">
    <property type="entry name" value="MurCD N-terminal domain"/>
    <property type="match status" value="1"/>
</dbReference>
<evidence type="ECO:0000256" key="1">
    <source>
        <dbReference type="ARBA" id="ARBA00004496"/>
    </source>
</evidence>
<keyword evidence="4 7" id="KW-0436">Ligase</keyword>
<keyword evidence="7 8" id="KW-0573">Peptidoglycan synthesis</keyword>
<dbReference type="EC" id="6.3.2.9" evidence="7 8"/>
<dbReference type="UniPathway" id="UPA00219"/>
<name>A0A1F5EEU5_9BACT</name>
<comment type="function">
    <text evidence="7 8">Cell wall formation. Catalyzes the addition of glutamate to the nucleotide precursor UDP-N-acetylmuramoyl-L-alanine (UMA).</text>
</comment>
<dbReference type="Pfam" id="PF21799">
    <property type="entry name" value="MurD-like_N"/>
    <property type="match status" value="1"/>
</dbReference>
<dbReference type="SUPFAM" id="SSF53623">
    <property type="entry name" value="MurD-like peptide ligases, catalytic domain"/>
    <property type="match status" value="1"/>
</dbReference>
<feature type="domain" description="Mur ligase central" evidence="10">
    <location>
        <begin position="131"/>
        <end position="335"/>
    </location>
</feature>
<protein>
    <recommendedName>
        <fullName evidence="7 8">UDP-N-acetylmuramoylalanine--D-glutamate ligase</fullName>
        <ecNumber evidence="7 8">6.3.2.9</ecNumber>
    </recommendedName>
    <alternativeName>
        <fullName evidence="7">D-glutamic acid-adding enzyme</fullName>
    </alternativeName>
    <alternativeName>
        <fullName evidence="7">UDP-N-acetylmuramoyl-L-alanyl-D-glutamate synthetase</fullName>
    </alternativeName>
</protein>
<dbReference type="GO" id="GO:0005524">
    <property type="term" value="F:ATP binding"/>
    <property type="evidence" value="ECO:0007669"/>
    <property type="project" value="UniProtKB-UniRule"/>
</dbReference>
<dbReference type="GO" id="GO:0008360">
    <property type="term" value="P:regulation of cell shape"/>
    <property type="evidence" value="ECO:0007669"/>
    <property type="project" value="UniProtKB-KW"/>
</dbReference>
<dbReference type="InterPro" id="IPR004101">
    <property type="entry name" value="Mur_ligase_C"/>
</dbReference>
<proteinExistence type="inferred from homology"/>
<dbReference type="SUPFAM" id="SSF53244">
    <property type="entry name" value="MurD-like peptide ligases, peptide-binding domain"/>
    <property type="match status" value="1"/>
</dbReference>
<evidence type="ECO:0000256" key="2">
    <source>
        <dbReference type="ARBA" id="ARBA00004752"/>
    </source>
</evidence>
<keyword evidence="7 8" id="KW-0133">Cell shape</keyword>